<evidence type="ECO:0000256" key="2">
    <source>
        <dbReference type="ARBA" id="ARBA00006552"/>
    </source>
</evidence>
<dbReference type="WBParaSite" id="EVEC_0000865401-mRNA-1">
    <property type="protein sequence ID" value="EVEC_0000865401-mRNA-1"/>
    <property type="gene ID" value="EVEC_0000865401"/>
</dbReference>
<keyword evidence="4" id="KW-1015">Disulfide bond</keyword>
<evidence type="ECO:0000256" key="1">
    <source>
        <dbReference type="ARBA" id="ARBA00004613"/>
    </source>
</evidence>
<dbReference type="EMBL" id="UXUI01009281">
    <property type="protein sequence ID" value="VDD93387.1"/>
    <property type="molecule type" value="Genomic_DNA"/>
</dbReference>
<dbReference type="GO" id="GO:0005179">
    <property type="term" value="F:hormone activity"/>
    <property type="evidence" value="ECO:0007669"/>
    <property type="project" value="InterPro"/>
</dbReference>
<dbReference type="OrthoDB" id="5783840at2759"/>
<evidence type="ECO:0000313" key="6">
    <source>
        <dbReference type="EMBL" id="VDD93387.1"/>
    </source>
</evidence>
<evidence type="ECO:0000256" key="3">
    <source>
        <dbReference type="ARBA" id="ARBA00022525"/>
    </source>
</evidence>
<dbReference type="AlphaFoldDB" id="A0A0N4VDG9"/>
<dbReference type="Gene3D" id="2.10.90.10">
    <property type="entry name" value="Cystine-knot cytokines"/>
    <property type="match status" value="1"/>
</dbReference>
<evidence type="ECO:0000256" key="4">
    <source>
        <dbReference type="ARBA" id="ARBA00023157"/>
    </source>
</evidence>
<protein>
    <submittedName>
        <fullName evidence="8">Cys_knot domain-containing protein</fullName>
    </submittedName>
</protein>
<organism evidence="8">
    <name type="scientific">Enterobius vermicularis</name>
    <name type="common">Human pinworm</name>
    <dbReference type="NCBI Taxonomy" id="51028"/>
    <lineage>
        <taxon>Eukaryota</taxon>
        <taxon>Metazoa</taxon>
        <taxon>Ecdysozoa</taxon>
        <taxon>Nematoda</taxon>
        <taxon>Chromadorea</taxon>
        <taxon>Rhabditida</taxon>
        <taxon>Spirurina</taxon>
        <taxon>Oxyuridomorpha</taxon>
        <taxon>Oxyuroidea</taxon>
        <taxon>Oxyuridae</taxon>
        <taxon>Enterobius</taxon>
    </lineage>
</organism>
<accession>A0A0N4VDG9</accession>
<dbReference type="Proteomes" id="UP000274131">
    <property type="component" value="Unassembled WGS sequence"/>
</dbReference>
<comment type="subcellular location">
    <subcellularLocation>
        <location evidence="1">Secreted</location>
    </subcellularLocation>
</comment>
<dbReference type="GO" id="GO:0007186">
    <property type="term" value="P:G protein-coupled receptor signaling pathway"/>
    <property type="evidence" value="ECO:0007669"/>
    <property type="project" value="TreeGrafter"/>
</dbReference>
<dbReference type="GO" id="GO:0005737">
    <property type="term" value="C:cytoplasm"/>
    <property type="evidence" value="ECO:0007669"/>
    <property type="project" value="TreeGrafter"/>
</dbReference>
<sequence>MYACLITLFAVSECKNNPCSLHMMPLPGTNPYVRTDQNGHSCRSHIKIAVCKGYCLSQEFGTHEFPHRKQNSNVCVQEGGFLETVEMDECDPEADQSIRTYRVLRNSTCTCKKCDSASMMCLKNSLID</sequence>
<dbReference type="STRING" id="51028.A0A0N4VDG9"/>
<dbReference type="SUPFAM" id="SSF57501">
    <property type="entry name" value="Cystine-knot cytokines"/>
    <property type="match status" value="1"/>
</dbReference>
<keyword evidence="7" id="KW-1185">Reference proteome</keyword>
<name>A0A0N4VDG9_ENTVE</name>
<dbReference type="InterPro" id="IPR001545">
    <property type="entry name" value="Gonadotropin_bsu"/>
</dbReference>
<gene>
    <name evidence="6" type="ORF">EVEC_LOCUS8138</name>
</gene>
<dbReference type="InterPro" id="IPR029034">
    <property type="entry name" value="Cystine-knot_cytokine"/>
</dbReference>
<dbReference type="PANTHER" id="PTHR11515">
    <property type="entry name" value="GLYCOPROTEIN HORMONE BETA CHAIN"/>
    <property type="match status" value="1"/>
</dbReference>
<reference evidence="8" key="1">
    <citation type="submission" date="2017-02" db="UniProtKB">
        <authorList>
            <consortium name="WormBaseParasite"/>
        </authorList>
    </citation>
    <scope>IDENTIFICATION</scope>
</reference>
<evidence type="ECO:0000259" key="5">
    <source>
        <dbReference type="Pfam" id="PF00007"/>
    </source>
</evidence>
<dbReference type="InterPro" id="IPR006208">
    <property type="entry name" value="Glyco_hormone_CN"/>
</dbReference>
<evidence type="ECO:0000313" key="8">
    <source>
        <dbReference type="WBParaSite" id="EVEC_0000865401-mRNA-1"/>
    </source>
</evidence>
<proteinExistence type="inferred from homology"/>
<evidence type="ECO:0000313" key="7">
    <source>
        <dbReference type="Proteomes" id="UP000274131"/>
    </source>
</evidence>
<dbReference type="Pfam" id="PF00007">
    <property type="entry name" value="Cys_knot"/>
    <property type="match status" value="1"/>
</dbReference>
<reference evidence="6 7" key="2">
    <citation type="submission" date="2018-10" db="EMBL/GenBank/DDBJ databases">
        <authorList>
            <consortium name="Pathogen Informatics"/>
        </authorList>
    </citation>
    <scope>NUCLEOTIDE SEQUENCE [LARGE SCALE GENOMIC DNA]</scope>
</reference>
<dbReference type="GO" id="GO:0005615">
    <property type="term" value="C:extracellular space"/>
    <property type="evidence" value="ECO:0007669"/>
    <property type="project" value="TreeGrafter"/>
</dbReference>
<comment type="similarity">
    <text evidence="2">Belongs to the glycoprotein hormones subunit beta family.</text>
</comment>
<keyword evidence="3" id="KW-0964">Secreted</keyword>
<feature type="domain" description="Glycoprotein hormone subunit beta" evidence="5">
    <location>
        <begin position="33"/>
        <end position="124"/>
    </location>
</feature>
<dbReference type="PANTHER" id="PTHR11515:SF13">
    <property type="entry name" value="GLYCOPROTEIN HORMONE BETA 5, ISOFORM A"/>
    <property type="match status" value="1"/>
</dbReference>